<dbReference type="EMBL" id="KL584763">
    <property type="protein sequence ID" value="KEQ94080.1"/>
    <property type="molecule type" value="Genomic_DNA"/>
</dbReference>
<evidence type="ECO:0000313" key="1">
    <source>
        <dbReference type="EMBL" id="KEQ94080.1"/>
    </source>
</evidence>
<keyword evidence="2" id="KW-1185">Reference proteome</keyword>
<evidence type="ECO:0000313" key="2">
    <source>
        <dbReference type="Proteomes" id="UP000030641"/>
    </source>
</evidence>
<dbReference type="Proteomes" id="UP000030641">
    <property type="component" value="Unassembled WGS sequence"/>
</dbReference>
<gene>
    <name evidence="1" type="ORF">AUEXF2481DRAFT_41277</name>
</gene>
<organism evidence="1 2">
    <name type="scientific">Aureobasidium subglaciale (strain EXF-2481)</name>
    <name type="common">Aureobasidium pullulans var. subglaciale</name>
    <dbReference type="NCBI Taxonomy" id="1043005"/>
    <lineage>
        <taxon>Eukaryota</taxon>
        <taxon>Fungi</taxon>
        <taxon>Dikarya</taxon>
        <taxon>Ascomycota</taxon>
        <taxon>Pezizomycotina</taxon>
        <taxon>Dothideomycetes</taxon>
        <taxon>Dothideomycetidae</taxon>
        <taxon>Dothideales</taxon>
        <taxon>Saccotheciaceae</taxon>
        <taxon>Aureobasidium</taxon>
    </lineage>
</organism>
<reference evidence="1 2" key="1">
    <citation type="journal article" date="2014" name="BMC Genomics">
        <title>Genome sequencing of four Aureobasidium pullulans varieties: biotechnological potential, stress tolerance, and description of new species.</title>
        <authorList>
            <person name="Gostin Ar C."/>
            <person name="Ohm R.A."/>
            <person name="Kogej T."/>
            <person name="Sonjak S."/>
            <person name="Turk M."/>
            <person name="Zajc J."/>
            <person name="Zalar P."/>
            <person name="Grube M."/>
            <person name="Sun H."/>
            <person name="Han J."/>
            <person name="Sharma A."/>
            <person name="Chiniquy J."/>
            <person name="Ngan C.Y."/>
            <person name="Lipzen A."/>
            <person name="Barry K."/>
            <person name="Grigoriev I.V."/>
            <person name="Gunde-Cimerman N."/>
        </authorList>
    </citation>
    <scope>NUCLEOTIDE SEQUENCE [LARGE SCALE GENOMIC DNA]</scope>
    <source>
        <strain evidence="1 2">EXF-2481</strain>
    </source>
</reference>
<dbReference type="Pfam" id="PF12311">
    <property type="entry name" value="DUF3632"/>
    <property type="match status" value="1"/>
</dbReference>
<dbReference type="HOGENOM" id="CLU_071352_0_0_1"/>
<dbReference type="AlphaFoldDB" id="A0A074Y8M4"/>
<protein>
    <submittedName>
        <fullName evidence="1">Uncharacterized protein</fullName>
    </submittedName>
</protein>
<dbReference type="GeneID" id="25366827"/>
<sequence length="322" mass="36186">MSDISSPAVAPQQQKKSFYQRSRQATLDSIASDTNYDWLFQNIRFFLEYPQQVYLQHGSIRTDDELEQQLKLLWFKTIEAAKVFAADDEARQYKLVAWIAAARARENVQSTTQDPFEADGGKVMWRDLPFFKVALEEAWGGRASLSKDAWTNLNAFVSRLAAVTGMDLMRFGLETIREALEEERPIYPTGDGGDTGEKSVADLLPAALLWLKHTHSFMSTRLPPIERAVKDGVEPPSGCGESVAPGDLATADGVSRNGMSLTRQTFWRRRLFEIGECSGDQDPTAKDAHDFAKRMGTWPLHWPSDLRDVPGYEEPVKYDASA</sequence>
<dbReference type="InterPro" id="IPR053204">
    <property type="entry name" value="Oxopyrrolidines_Biosynth-assoc"/>
</dbReference>
<dbReference type="InterPro" id="IPR022085">
    <property type="entry name" value="OpdG"/>
</dbReference>
<dbReference type="PANTHER" id="PTHR38797">
    <property type="entry name" value="NUCLEAR PORE COMPLEX PROTEIN NUP85-RELATED"/>
    <property type="match status" value="1"/>
</dbReference>
<name>A0A074Y8M4_AURSE</name>
<dbReference type="OrthoDB" id="3350591at2759"/>
<dbReference type="RefSeq" id="XP_013342571.1">
    <property type="nucleotide sequence ID" value="XM_013487117.1"/>
</dbReference>
<dbReference type="OMA" id="KGFMAMI"/>
<proteinExistence type="predicted"/>
<accession>A0A074Y8M4</accession>
<dbReference type="InParanoid" id="A0A074Y8M4"/>